<protein>
    <recommendedName>
        <fullName evidence="12">PNPLA domain-containing protein</fullName>
    </recommendedName>
</protein>
<dbReference type="GO" id="GO:0047499">
    <property type="term" value="F:calcium-independent phospholipase A2 activity"/>
    <property type="evidence" value="ECO:0007669"/>
    <property type="project" value="TreeGrafter"/>
</dbReference>
<keyword evidence="4 6" id="KW-0443">Lipid metabolism</keyword>
<dbReference type="PROSITE" id="PS50089">
    <property type="entry name" value="ZF_RING_2"/>
    <property type="match status" value="1"/>
</dbReference>
<keyword evidence="6" id="KW-0442">Lipid degradation</keyword>
<dbReference type="STRING" id="656916.A0A2G7FF34"/>
<organism evidence="10 11">
    <name type="scientific">Aspergillus arachidicola</name>
    <dbReference type="NCBI Taxonomy" id="656916"/>
    <lineage>
        <taxon>Eukaryota</taxon>
        <taxon>Fungi</taxon>
        <taxon>Dikarya</taxon>
        <taxon>Ascomycota</taxon>
        <taxon>Pezizomycotina</taxon>
        <taxon>Eurotiomycetes</taxon>
        <taxon>Eurotiomycetidae</taxon>
        <taxon>Eurotiales</taxon>
        <taxon>Aspergillaceae</taxon>
        <taxon>Aspergillus</taxon>
        <taxon>Aspergillus subgen. Circumdati</taxon>
    </lineage>
</organism>
<evidence type="ECO:0000256" key="2">
    <source>
        <dbReference type="ARBA" id="ARBA00022771"/>
    </source>
</evidence>
<feature type="active site" description="Proton acceptor" evidence="6">
    <location>
        <position position="853"/>
    </location>
</feature>
<feature type="short sequence motif" description="GXGXXG" evidence="6">
    <location>
        <begin position="636"/>
        <end position="641"/>
    </location>
</feature>
<dbReference type="GO" id="GO:0016042">
    <property type="term" value="P:lipid catabolic process"/>
    <property type="evidence" value="ECO:0007669"/>
    <property type="project" value="UniProtKB-UniRule"/>
</dbReference>
<keyword evidence="11" id="KW-1185">Reference proteome</keyword>
<feature type="active site" description="Nucleophile" evidence="6">
    <location>
        <position position="672"/>
    </location>
</feature>
<comment type="caution">
    <text evidence="10">The sequence shown here is derived from an EMBL/GenBank/DDBJ whole genome shotgun (WGS) entry which is preliminary data.</text>
</comment>
<feature type="compositionally biased region" description="Polar residues" evidence="7">
    <location>
        <begin position="251"/>
        <end position="264"/>
    </location>
</feature>
<evidence type="ECO:0000313" key="10">
    <source>
        <dbReference type="EMBL" id="PIG79220.1"/>
    </source>
</evidence>
<keyword evidence="3" id="KW-0862">Zinc</keyword>
<dbReference type="AlphaFoldDB" id="A0A2G7FF34"/>
<dbReference type="Gene3D" id="3.30.40.10">
    <property type="entry name" value="Zinc/RING finger domain, C3HC4 (zinc finger)"/>
    <property type="match status" value="1"/>
</dbReference>
<gene>
    <name evidence="10" type="ORF">AARAC_011832</name>
</gene>
<proteinExistence type="predicted"/>
<keyword evidence="1" id="KW-0479">Metal-binding</keyword>
<dbReference type="Gene3D" id="3.40.1090.10">
    <property type="entry name" value="Cytosolic phospholipase A2 catalytic domain"/>
    <property type="match status" value="1"/>
</dbReference>
<dbReference type="PROSITE" id="PS00518">
    <property type="entry name" value="ZF_RING_1"/>
    <property type="match status" value="1"/>
</dbReference>
<evidence type="ECO:0000256" key="4">
    <source>
        <dbReference type="ARBA" id="ARBA00023098"/>
    </source>
</evidence>
<evidence type="ECO:0000256" key="3">
    <source>
        <dbReference type="ARBA" id="ARBA00022833"/>
    </source>
</evidence>
<dbReference type="GO" id="GO:0016020">
    <property type="term" value="C:membrane"/>
    <property type="evidence" value="ECO:0007669"/>
    <property type="project" value="TreeGrafter"/>
</dbReference>
<sequence length="1147" mass="127751">MLFTRSRRRGPVVRKWGSDEVKAVLPWITKLRQKNTPWKDIQRIWLKKFGIPRTVNALRGQWYRAQWGWVPQIGSEKTPPADVETTAETESSDELPQVTSCSPQQPSRARRQSVWSVPSSPEPSPTPDSEDAQAPLAGVSTSQNLPSTTVEQRAARKSLSKHQENALKISLAFRGWAITDNDAMRRVINGMDCPANQHPSIALFVGHTAKAQALRSLYPHNNTSRHRKQGWAQLHLSGAATSHPVIVIESSLSRTSPPEPSQQEPLRRYPIPRTRGSSYEDLRSLLYRDVLLPIVDTVCVFAADCGGIRHVQHFLASWGPLPPTGLDGATAPMRPRWVIVLTDPDDDAVPAGGIEATLQATAVPHLAGSVAVVDLRLRQPLSRFSRFEPLRRRLSLELDEVRTLRANAHLLFSALHLEWIFRGLLRHVAQGPASPFNCIQACRPQHLDADEVAQYLQIFLQLAEKTQIADPSIATFIASAFLMDAYPPGMHRFDPVVTFRTFYAGPCKAACAASPSASVRRLHRAVEREFMSLFSTLAVAGLSAQIRWEVFRNGQPTWSTLHSNRVCLFCLQRPPEHVLPCRHALCDVCACILGQRAAGAEYHVELTECPACQASFSLTVRLLPPTKRPTILVLDGGGTRGVVTLGFLKALEDQIGRTRGLREAFDLTLGTSVGAIIASDVMVCGASVADTHPKFDTLARQIFSRRPLWQTILGQSWGWVTAWMADSRYDSAVLDRTVQDGFGRDRRLFDTTKPLVSGIRVALTASQVEDGSLCLFSNYRAAGRLRMSSAYRALVPKQEPFLWEIARCCVAALGYVSWDMLEVSRDNDRATALTYPNRYFTPKRLPGLGTFQDGGVRANCPLRTALRESEIIWPTAKRPDLVVSIGTGYPSADDGPVHLRRESFVERGLRAFLSSPAVDGRRGWQDAHDSIPESVKQETFRLDRVVSGALPELDDVRALHELGEYEYHIPDELTQAWLAKSFFFELDEEPLLTRGHYECRGSILCCKYGAAGLVEQILSHCPGARFALDDGSDLGAVDHDQGCLTCGYYRKRVTFRVSSIHQTLQLGIRGVARYRAIGGFPTSIQDLLHEQQADCPFGRADHRSDFWPPVRRCYCPARKRSHTSMQTERAPRGDGSSRRFKAFRIAN</sequence>
<dbReference type="Pfam" id="PF01734">
    <property type="entry name" value="Patatin"/>
    <property type="match status" value="1"/>
</dbReference>
<feature type="short sequence motif" description="DGA/G" evidence="6">
    <location>
        <begin position="853"/>
        <end position="855"/>
    </location>
</feature>
<dbReference type="GO" id="GO:0046486">
    <property type="term" value="P:glycerolipid metabolic process"/>
    <property type="evidence" value="ECO:0007669"/>
    <property type="project" value="UniProtKB-ARBA"/>
</dbReference>
<dbReference type="SUPFAM" id="SSF52151">
    <property type="entry name" value="FabD/lysophospholipase-like"/>
    <property type="match status" value="1"/>
</dbReference>
<evidence type="ECO:0000256" key="7">
    <source>
        <dbReference type="SAM" id="MobiDB-lite"/>
    </source>
</evidence>
<dbReference type="PANTHER" id="PTHR24185">
    <property type="entry name" value="CALCIUM-INDEPENDENT PHOSPHOLIPASE A2-GAMMA"/>
    <property type="match status" value="1"/>
</dbReference>
<feature type="domain" description="PNPLA" evidence="9">
    <location>
        <begin position="632"/>
        <end position="866"/>
    </location>
</feature>
<feature type="region of interest" description="Disordered" evidence="7">
    <location>
        <begin position="251"/>
        <end position="273"/>
    </location>
</feature>
<dbReference type="CDD" id="cd07199">
    <property type="entry name" value="Pat17_PNPLA8_PNPLA9_like"/>
    <property type="match status" value="1"/>
</dbReference>
<evidence type="ECO:0000313" key="11">
    <source>
        <dbReference type="Proteomes" id="UP000231358"/>
    </source>
</evidence>
<dbReference type="InterPro" id="IPR013083">
    <property type="entry name" value="Znf_RING/FYVE/PHD"/>
</dbReference>
<accession>A0A2G7FF34</accession>
<dbReference type="PANTHER" id="PTHR24185:SF8">
    <property type="entry name" value="PNPLA DOMAIN-CONTAINING PROTEIN"/>
    <property type="match status" value="1"/>
</dbReference>
<evidence type="ECO:0000259" key="8">
    <source>
        <dbReference type="PROSITE" id="PS50089"/>
    </source>
</evidence>
<dbReference type="Proteomes" id="UP000231358">
    <property type="component" value="Unassembled WGS sequence"/>
</dbReference>
<keyword evidence="2 5" id="KW-0863">Zinc-finger</keyword>
<dbReference type="GO" id="GO:0019369">
    <property type="term" value="P:arachidonate metabolic process"/>
    <property type="evidence" value="ECO:0007669"/>
    <property type="project" value="TreeGrafter"/>
</dbReference>
<evidence type="ECO:0000259" key="9">
    <source>
        <dbReference type="PROSITE" id="PS51635"/>
    </source>
</evidence>
<reference evidence="10 11" key="1">
    <citation type="submission" date="2017-05" db="EMBL/GenBank/DDBJ databases">
        <title>Genome sequence for an aflatoxigenic pathogen of Argentinian peanut, Aspergillus arachidicola.</title>
        <authorList>
            <person name="Moore G."/>
            <person name="Beltz S.B."/>
            <person name="Mack B.M."/>
        </authorList>
    </citation>
    <scope>NUCLEOTIDE SEQUENCE [LARGE SCALE GENOMIC DNA]</scope>
    <source>
        <strain evidence="10 11">CBS 117610</strain>
    </source>
</reference>
<keyword evidence="6" id="KW-0378">Hydrolase</keyword>
<evidence type="ECO:0000256" key="5">
    <source>
        <dbReference type="PROSITE-ProRule" id="PRU00175"/>
    </source>
</evidence>
<feature type="region of interest" description="Disordered" evidence="7">
    <location>
        <begin position="73"/>
        <end position="157"/>
    </location>
</feature>
<feature type="domain" description="RING-type" evidence="8">
    <location>
        <begin position="567"/>
        <end position="613"/>
    </location>
</feature>
<dbReference type="GO" id="GO:0008270">
    <property type="term" value="F:zinc ion binding"/>
    <property type="evidence" value="ECO:0007669"/>
    <property type="project" value="UniProtKB-KW"/>
</dbReference>
<feature type="short sequence motif" description="GXSXG" evidence="6">
    <location>
        <begin position="670"/>
        <end position="674"/>
    </location>
</feature>
<feature type="compositionally biased region" description="Polar residues" evidence="7">
    <location>
        <begin position="97"/>
        <end position="107"/>
    </location>
</feature>
<dbReference type="InterPro" id="IPR017907">
    <property type="entry name" value="Znf_RING_CS"/>
</dbReference>
<dbReference type="InterPro" id="IPR002641">
    <property type="entry name" value="PNPLA_dom"/>
</dbReference>
<name>A0A2G7FF34_9EURO</name>
<dbReference type="InterPro" id="IPR001841">
    <property type="entry name" value="Znf_RING"/>
</dbReference>
<dbReference type="EMBL" id="NEXV01000701">
    <property type="protein sequence ID" value="PIG79220.1"/>
    <property type="molecule type" value="Genomic_DNA"/>
</dbReference>
<dbReference type="InterPro" id="IPR016035">
    <property type="entry name" value="Acyl_Trfase/lysoPLipase"/>
</dbReference>
<evidence type="ECO:0000256" key="1">
    <source>
        <dbReference type="ARBA" id="ARBA00022723"/>
    </source>
</evidence>
<dbReference type="PROSITE" id="PS51635">
    <property type="entry name" value="PNPLA"/>
    <property type="match status" value="1"/>
</dbReference>
<feature type="compositionally biased region" description="Polar residues" evidence="7">
    <location>
        <begin position="139"/>
        <end position="151"/>
    </location>
</feature>
<evidence type="ECO:0000256" key="6">
    <source>
        <dbReference type="PROSITE-ProRule" id="PRU01161"/>
    </source>
</evidence>
<evidence type="ECO:0008006" key="12">
    <source>
        <dbReference type="Google" id="ProtNLM"/>
    </source>
</evidence>